<gene>
    <name evidence="2" type="ORF">H8L09_15360</name>
</gene>
<dbReference type="InterPro" id="IPR049833">
    <property type="entry name" value="KPN01023-like"/>
</dbReference>
<dbReference type="Proteomes" id="UP000646540">
    <property type="component" value="Unassembled WGS sequence"/>
</dbReference>
<name>A0A8H9ZNX5_9ENTR</name>
<keyword evidence="1" id="KW-0472">Membrane</keyword>
<comment type="caution">
    <text evidence="2">The sequence shown here is derived from an EMBL/GenBank/DDBJ whole genome shotgun (WGS) entry which is preliminary data.</text>
</comment>
<reference evidence="2" key="1">
    <citation type="submission" date="2020-08" db="EMBL/GenBank/DDBJ databases">
        <title>Genomic evolution and epidemiology of Klebsiella pneumoniae from a major hospital in Beijing, China, over a fifteen-year period: dissemination of known and novel high-risk clones.</title>
        <authorList>
            <person name="Palmieri M."/>
        </authorList>
    </citation>
    <scope>NUCLEOTIDE SEQUENCE</scope>
    <source>
        <strain evidence="2">K7050</strain>
    </source>
</reference>
<proteinExistence type="predicted"/>
<keyword evidence="1" id="KW-0812">Transmembrane</keyword>
<dbReference type="RefSeq" id="WP_138100189.1">
    <property type="nucleotide sequence ID" value="NZ_AOGO01000025.1"/>
</dbReference>
<accession>A0A8H9ZNX5</accession>
<dbReference type="EMBL" id="JACNQW010000009">
    <property type="protein sequence ID" value="MBC5046736.1"/>
    <property type="molecule type" value="Genomic_DNA"/>
</dbReference>
<dbReference type="NCBIfam" id="NF033853">
    <property type="entry name" value="KPN_two_small"/>
    <property type="match status" value="1"/>
</dbReference>
<feature type="transmembrane region" description="Helical" evidence="1">
    <location>
        <begin position="6"/>
        <end position="25"/>
    </location>
</feature>
<evidence type="ECO:0000313" key="3">
    <source>
        <dbReference type="Proteomes" id="UP000646540"/>
    </source>
</evidence>
<protein>
    <submittedName>
        <fullName evidence="2">Small membrane protein</fullName>
    </submittedName>
</protein>
<evidence type="ECO:0000313" key="2">
    <source>
        <dbReference type="EMBL" id="MBC5046736.1"/>
    </source>
</evidence>
<organism evidence="2 3">
    <name type="scientific">Klebsiella quasipneumoniae</name>
    <dbReference type="NCBI Taxonomy" id="1463165"/>
    <lineage>
        <taxon>Bacteria</taxon>
        <taxon>Pseudomonadati</taxon>
        <taxon>Pseudomonadota</taxon>
        <taxon>Gammaproteobacteria</taxon>
        <taxon>Enterobacterales</taxon>
        <taxon>Enterobacteriaceae</taxon>
        <taxon>Klebsiella/Raoultella group</taxon>
        <taxon>Klebsiella</taxon>
        <taxon>Klebsiella pneumoniae complex</taxon>
    </lineage>
</organism>
<dbReference type="AlphaFoldDB" id="A0A8H9ZNX5"/>
<keyword evidence="1" id="KW-1133">Transmembrane helix</keyword>
<sequence length="39" mass="4803">MSDLFIILCLILCPVISLWSGVSYIRERRKRRYVFRSRR</sequence>
<evidence type="ECO:0000256" key="1">
    <source>
        <dbReference type="SAM" id="Phobius"/>
    </source>
</evidence>